<evidence type="ECO:0000313" key="1">
    <source>
        <dbReference type="EMBL" id="KAL0342628.1"/>
    </source>
</evidence>
<protein>
    <recommendedName>
        <fullName evidence="2">Myb/SANT-like domain-containing protein</fullName>
    </recommendedName>
</protein>
<accession>A0AAW2NH61</accession>
<reference evidence="1" key="1">
    <citation type="submission" date="2020-06" db="EMBL/GenBank/DDBJ databases">
        <authorList>
            <person name="Li T."/>
            <person name="Hu X."/>
            <person name="Zhang T."/>
            <person name="Song X."/>
            <person name="Zhang H."/>
            <person name="Dai N."/>
            <person name="Sheng W."/>
            <person name="Hou X."/>
            <person name="Wei L."/>
        </authorList>
    </citation>
    <scope>NUCLEOTIDE SEQUENCE</scope>
    <source>
        <strain evidence="1">KEN8</strain>
        <tissue evidence="1">Leaf</tissue>
    </source>
</reference>
<dbReference type="AlphaFoldDB" id="A0AAW2NH61"/>
<proteinExistence type="predicted"/>
<name>A0AAW2NH61_9LAMI</name>
<evidence type="ECO:0008006" key="2">
    <source>
        <dbReference type="Google" id="ProtNLM"/>
    </source>
</evidence>
<gene>
    <name evidence="1" type="ORF">Scaly_1925400</name>
</gene>
<dbReference type="PANTHER" id="PTHR46250">
    <property type="entry name" value="MYB/SANT-LIKE DNA-BINDING DOMAIN PROTEIN-RELATED"/>
    <property type="match status" value="1"/>
</dbReference>
<reference evidence="1" key="2">
    <citation type="journal article" date="2024" name="Plant">
        <title>Genomic evolution and insights into agronomic trait innovations of Sesamum species.</title>
        <authorList>
            <person name="Miao H."/>
            <person name="Wang L."/>
            <person name="Qu L."/>
            <person name="Liu H."/>
            <person name="Sun Y."/>
            <person name="Le M."/>
            <person name="Wang Q."/>
            <person name="Wei S."/>
            <person name="Zheng Y."/>
            <person name="Lin W."/>
            <person name="Duan Y."/>
            <person name="Cao H."/>
            <person name="Xiong S."/>
            <person name="Wang X."/>
            <person name="Wei L."/>
            <person name="Li C."/>
            <person name="Ma Q."/>
            <person name="Ju M."/>
            <person name="Zhao R."/>
            <person name="Li G."/>
            <person name="Mu C."/>
            <person name="Tian Q."/>
            <person name="Mei H."/>
            <person name="Zhang T."/>
            <person name="Gao T."/>
            <person name="Zhang H."/>
        </authorList>
    </citation>
    <scope>NUCLEOTIDE SEQUENCE</scope>
    <source>
        <strain evidence="1">KEN8</strain>
    </source>
</reference>
<dbReference type="EMBL" id="JACGWM010000011">
    <property type="protein sequence ID" value="KAL0342628.1"/>
    <property type="molecule type" value="Genomic_DNA"/>
</dbReference>
<comment type="caution">
    <text evidence="1">The sequence shown here is derived from an EMBL/GenBank/DDBJ whole genome shotgun (WGS) entry which is preliminary data.</text>
</comment>
<sequence length="196" mass="22249">MLNDGKSGLGWDDSRNMVTVEDDSAWDEFLKIDPSAKGMRYKSWPFFPAWREIFGRDRATGNRCWDLTRAATEKTGRQLTDVQQCYIPTGDWNPDTGFHGINEELPQSNNNTCDPTVDSSSATKRTTSGWFLKVSVVIPINVGWLWKLKEISGLEENDVIVVTSKLVHEPKNMDIFFSLSMEAKAKMVRLILDGRI</sequence>
<organism evidence="1">
    <name type="scientific">Sesamum calycinum</name>
    <dbReference type="NCBI Taxonomy" id="2727403"/>
    <lineage>
        <taxon>Eukaryota</taxon>
        <taxon>Viridiplantae</taxon>
        <taxon>Streptophyta</taxon>
        <taxon>Embryophyta</taxon>
        <taxon>Tracheophyta</taxon>
        <taxon>Spermatophyta</taxon>
        <taxon>Magnoliopsida</taxon>
        <taxon>eudicotyledons</taxon>
        <taxon>Gunneridae</taxon>
        <taxon>Pentapetalae</taxon>
        <taxon>asterids</taxon>
        <taxon>lamiids</taxon>
        <taxon>Lamiales</taxon>
        <taxon>Pedaliaceae</taxon>
        <taxon>Sesamum</taxon>
    </lineage>
</organism>